<proteinExistence type="inferred from homology"/>
<evidence type="ECO:0000256" key="2">
    <source>
        <dbReference type="ARBA" id="ARBA00022729"/>
    </source>
</evidence>
<dbReference type="Gene3D" id="3.40.190.10">
    <property type="entry name" value="Periplasmic binding protein-like II"/>
    <property type="match status" value="2"/>
</dbReference>
<dbReference type="PANTHER" id="PTHR35936">
    <property type="entry name" value="MEMBRANE-BOUND LYTIC MUREIN TRANSGLYCOSYLASE F"/>
    <property type="match status" value="1"/>
</dbReference>
<evidence type="ECO:0000256" key="3">
    <source>
        <dbReference type="SAM" id="SignalP"/>
    </source>
</evidence>
<reference evidence="5 6" key="1">
    <citation type="submission" date="2015-11" db="EMBL/GenBank/DDBJ databases">
        <title>Genomic analysis of 38 Legionella species identifies large and diverse effector repertoires.</title>
        <authorList>
            <person name="Burstein D."/>
            <person name="Amaro F."/>
            <person name="Zusman T."/>
            <person name="Lifshitz Z."/>
            <person name="Cohen O."/>
            <person name="Gilbert J.A."/>
            <person name="Pupko T."/>
            <person name="Shuman H.A."/>
            <person name="Segal G."/>
        </authorList>
    </citation>
    <scope>NUCLEOTIDE SEQUENCE [LARGE SCALE GENOMIC DNA]</scope>
    <source>
        <strain evidence="5 6">ATCC 49506</strain>
    </source>
</reference>
<dbReference type="EMBL" id="LNYO01000024">
    <property type="protein sequence ID" value="KTD33082.1"/>
    <property type="molecule type" value="Genomic_DNA"/>
</dbReference>
<accession>A0A0W0WL81</accession>
<keyword evidence="2 3" id="KW-0732">Signal</keyword>
<feature type="chain" id="PRO_5006915619" evidence="3">
    <location>
        <begin position="20"/>
        <end position="238"/>
    </location>
</feature>
<name>A0A0W0WL81_9GAMM</name>
<evidence type="ECO:0000259" key="4">
    <source>
        <dbReference type="SMART" id="SM00062"/>
    </source>
</evidence>
<feature type="signal peptide" evidence="3">
    <location>
        <begin position="1"/>
        <end position="19"/>
    </location>
</feature>
<gene>
    <name evidence="5" type="primary">artJ_1</name>
    <name evidence="5" type="ORF">Lnau_2730</name>
</gene>
<dbReference type="AlphaFoldDB" id="A0A0W0WL81"/>
<sequence>MRILVALLISCLICSSSYAERLVVGTSPFDPPMESQATKDNVFTGFEIDLVNEVCRRIHATCVFEPMTFADIMKAVAAGKVDLGIDGFFITRERLKYFLFSQPYLQTKAQLFTTVNSGMDINTVNGKRVAIEAGTVYKMILETSFQNVQVIEYSKQQDMLQDLADQKVDFIMFDFISASYWVNSNPTVFKLVGPAIPFGLGYGIMANLNSGPLIARINSALNAMENDGTYLAIYSRYF</sequence>
<dbReference type="OrthoDB" id="9768183at2"/>
<comment type="caution">
    <text evidence="5">The sequence shown here is derived from an EMBL/GenBank/DDBJ whole genome shotgun (WGS) entry which is preliminary data.</text>
</comment>
<evidence type="ECO:0000313" key="5">
    <source>
        <dbReference type="EMBL" id="KTD33082.1"/>
    </source>
</evidence>
<dbReference type="SUPFAM" id="SSF53850">
    <property type="entry name" value="Periplasmic binding protein-like II"/>
    <property type="match status" value="1"/>
</dbReference>
<evidence type="ECO:0000256" key="1">
    <source>
        <dbReference type="ARBA" id="ARBA00010333"/>
    </source>
</evidence>
<keyword evidence="6" id="KW-1185">Reference proteome</keyword>
<dbReference type="SMART" id="SM00062">
    <property type="entry name" value="PBPb"/>
    <property type="match status" value="1"/>
</dbReference>
<dbReference type="PATRIC" id="fig|45070.6.peg.2883"/>
<dbReference type="RefSeq" id="WP_058505701.1">
    <property type="nucleotide sequence ID" value="NZ_CAAAIF010000003.1"/>
</dbReference>
<dbReference type="Proteomes" id="UP000054725">
    <property type="component" value="Unassembled WGS sequence"/>
</dbReference>
<protein>
    <submittedName>
        <fullName evidence="5">Arginine ABC transporter substrate-binding protein</fullName>
    </submittedName>
</protein>
<dbReference type="CDD" id="cd13622">
    <property type="entry name" value="PBP2_Arg_3"/>
    <property type="match status" value="1"/>
</dbReference>
<dbReference type="Pfam" id="PF00497">
    <property type="entry name" value="SBP_bac_3"/>
    <property type="match status" value="1"/>
</dbReference>
<dbReference type="STRING" id="45070.Lnau_2730"/>
<dbReference type="InterPro" id="IPR001638">
    <property type="entry name" value="Solute-binding_3/MltF_N"/>
</dbReference>
<evidence type="ECO:0000313" key="6">
    <source>
        <dbReference type="Proteomes" id="UP000054725"/>
    </source>
</evidence>
<comment type="similarity">
    <text evidence="1">Belongs to the bacterial solute-binding protein 3 family.</text>
</comment>
<organism evidence="5 6">
    <name type="scientific">Legionella nautarum</name>
    <dbReference type="NCBI Taxonomy" id="45070"/>
    <lineage>
        <taxon>Bacteria</taxon>
        <taxon>Pseudomonadati</taxon>
        <taxon>Pseudomonadota</taxon>
        <taxon>Gammaproteobacteria</taxon>
        <taxon>Legionellales</taxon>
        <taxon>Legionellaceae</taxon>
        <taxon>Legionella</taxon>
    </lineage>
</organism>
<feature type="domain" description="Solute-binding protein family 3/N-terminal" evidence="4">
    <location>
        <begin position="21"/>
        <end position="238"/>
    </location>
</feature>
<dbReference type="PANTHER" id="PTHR35936:SF19">
    <property type="entry name" value="AMINO-ACID-BINDING PROTEIN YXEM-RELATED"/>
    <property type="match status" value="1"/>
</dbReference>